<dbReference type="EMBL" id="VWYH01001936">
    <property type="protein sequence ID" value="NXW83797.1"/>
    <property type="molecule type" value="Genomic_DNA"/>
</dbReference>
<sequence>KLFARSLLRFLGFIFWGAAAALAFGGVVVILMYKNYRCLLQESLLPLPGWLAVAAALILLPTGILTILISAKSSRYYQGTLMYLLLVLYCLEMSSAVLVQFYSIRVASELKSTLGYLVYRYSGTYSQGPDSRAVDEVQRKLQCCGVQNYTDWLQATVASWHLQAEKPHVPESCCKVKYSHCRGDLGHPEQIFQEGCLQKLEDQLHFVVLYMFWCCTVLSVLELFAGVSNGILTRHQPFYDLTIL</sequence>
<dbReference type="Gene3D" id="1.10.1450.10">
    <property type="entry name" value="Tetraspanin"/>
    <property type="match status" value="1"/>
</dbReference>
<dbReference type="OrthoDB" id="10033535at2759"/>
<keyword evidence="4 6" id="KW-1133">Transmembrane helix</keyword>
<evidence type="ECO:0000256" key="5">
    <source>
        <dbReference type="ARBA" id="ARBA00023136"/>
    </source>
</evidence>
<dbReference type="Proteomes" id="UP000541332">
    <property type="component" value="Unassembled WGS sequence"/>
</dbReference>
<keyword evidence="8" id="KW-1185">Reference proteome</keyword>
<feature type="transmembrane region" description="Helical" evidence="6">
    <location>
        <begin position="45"/>
        <end position="69"/>
    </location>
</feature>
<dbReference type="SUPFAM" id="SSF48652">
    <property type="entry name" value="Tetraspanin"/>
    <property type="match status" value="1"/>
</dbReference>
<proteinExistence type="inferred from homology"/>
<dbReference type="PIRSF" id="PIRSF002419">
    <property type="entry name" value="Tetraspanin"/>
    <property type="match status" value="1"/>
</dbReference>
<evidence type="ECO:0000313" key="8">
    <source>
        <dbReference type="Proteomes" id="UP000541332"/>
    </source>
</evidence>
<keyword evidence="3 6" id="KW-0812">Transmembrane</keyword>
<dbReference type="PANTHER" id="PTHR19282">
    <property type="entry name" value="TETRASPANIN"/>
    <property type="match status" value="1"/>
</dbReference>
<dbReference type="GO" id="GO:0005886">
    <property type="term" value="C:plasma membrane"/>
    <property type="evidence" value="ECO:0007669"/>
    <property type="project" value="TreeGrafter"/>
</dbReference>
<evidence type="ECO:0000256" key="2">
    <source>
        <dbReference type="ARBA" id="ARBA00006840"/>
    </source>
</evidence>
<feature type="transmembrane region" description="Helical" evidence="6">
    <location>
        <begin position="207"/>
        <end position="227"/>
    </location>
</feature>
<gene>
    <name evidence="7" type="primary">Tspan36_0</name>
    <name evidence="7" type="ORF">ALOBEC_R13402</name>
</gene>
<evidence type="ECO:0000313" key="7">
    <source>
        <dbReference type="EMBL" id="NXW83797.1"/>
    </source>
</evidence>
<reference evidence="7 8" key="1">
    <citation type="submission" date="2020-02" db="EMBL/GenBank/DDBJ databases">
        <title>Bird 10,000 Genomes (B10K) Project - Family phase.</title>
        <authorList>
            <person name="Zhang G."/>
        </authorList>
    </citation>
    <scope>NUCLEOTIDE SEQUENCE [LARGE SCALE GENOMIC DNA]</scope>
    <source>
        <strain evidence="7">B10K-DU-006-06</strain>
    </source>
</reference>
<evidence type="ECO:0000256" key="4">
    <source>
        <dbReference type="ARBA" id="ARBA00022989"/>
    </source>
</evidence>
<organism evidence="7 8">
    <name type="scientific">Pampusana beccarii</name>
    <name type="common">Western bronze ground-dove</name>
    <dbReference type="NCBI Taxonomy" id="2953425"/>
    <lineage>
        <taxon>Eukaryota</taxon>
        <taxon>Metazoa</taxon>
        <taxon>Chordata</taxon>
        <taxon>Craniata</taxon>
        <taxon>Vertebrata</taxon>
        <taxon>Euteleostomi</taxon>
        <taxon>Archelosauria</taxon>
        <taxon>Archosauria</taxon>
        <taxon>Dinosauria</taxon>
        <taxon>Saurischia</taxon>
        <taxon>Theropoda</taxon>
        <taxon>Coelurosauria</taxon>
        <taxon>Aves</taxon>
        <taxon>Neognathae</taxon>
        <taxon>Neoaves</taxon>
        <taxon>Columbimorphae</taxon>
        <taxon>Columbiformes</taxon>
        <taxon>Columbidae</taxon>
        <taxon>Pampusana</taxon>
    </lineage>
</organism>
<dbReference type="AlphaFoldDB" id="A0A7L4FBD0"/>
<evidence type="ECO:0000256" key="3">
    <source>
        <dbReference type="ARBA" id="ARBA00022692"/>
    </source>
</evidence>
<dbReference type="InterPro" id="IPR000301">
    <property type="entry name" value="Tetraspanin_animals"/>
</dbReference>
<feature type="transmembrane region" description="Helical" evidence="6">
    <location>
        <begin position="81"/>
        <end position="102"/>
    </location>
</feature>
<feature type="non-terminal residue" evidence="7">
    <location>
        <position position="244"/>
    </location>
</feature>
<comment type="subcellular location">
    <subcellularLocation>
        <location evidence="1 6">Membrane</location>
        <topology evidence="1 6">Multi-pass membrane protein</topology>
    </subcellularLocation>
</comment>
<feature type="transmembrane region" description="Helical" evidence="6">
    <location>
        <begin position="7"/>
        <end position="33"/>
    </location>
</feature>
<dbReference type="PANTHER" id="PTHR19282:SF477">
    <property type="entry name" value="TETRASPANIN"/>
    <property type="match status" value="1"/>
</dbReference>
<feature type="non-terminal residue" evidence="7">
    <location>
        <position position="1"/>
    </location>
</feature>
<accession>A0A7L4FBD0</accession>
<evidence type="ECO:0000256" key="1">
    <source>
        <dbReference type="ARBA" id="ARBA00004141"/>
    </source>
</evidence>
<comment type="similarity">
    <text evidence="2 6">Belongs to the tetraspanin (TM4SF) family.</text>
</comment>
<dbReference type="Pfam" id="PF00335">
    <property type="entry name" value="Tetraspanin"/>
    <property type="match status" value="1"/>
</dbReference>
<dbReference type="InterPro" id="IPR008952">
    <property type="entry name" value="Tetraspanin_EC2_sf"/>
</dbReference>
<comment type="caution">
    <text evidence="7">The sequence shown here is derived from an EMBL/GenBank/DDBJ whole genome shotgun (WGS) entry which is preliminary data.</text>
</comment>
<dbReference type="InterPro" id="IPR018499">
    <property type="entry name" value="Tetraspanin/Peripherin"/>
</dbReference>
<protein>
    <recommendedName>
        <fullName evidence="6">Tetraspanin</fullName>
    </recommendedName>
</protein>
<evidence type="ECO:0000256" key="6">
    <source>
        <dbReference type="RuleBase" id="RU361218"/>
    </source>
</evidence>
<keyword evidence="5 6" id="KW-0472">Membrane</keyword>
<name>A0A7L4FBD0_9COLU</name>